<dbReference type="RefSeq" id="WP_152646468.1">
    <property type="nucleotide sequence ID" value="NZ_CP059736.1"/>
</dbReference>
<proteinExistence type="predicted"/>
<reference evidence="1 2" key="1">
    <citation type="journal article" date="2015" name="Genome Announc.">
        <title>Draft Genome Sequences of Marine Isolates of Thalassomonas viridans and Thalassomonas actiniarum.</title>
        <authorList>
            <person name="Olonade I."/>
            <person name="van Zyl L.J."/>
            <person name="Trindade M."/>
        </authorList>
    </citation>
    <scope>NUCLEOTIDE SEQUENCE [LARGE SCALE GENOMIC DNA]</scope>
    <source>
        <strain evidence="1 2">A5K-106</strain>
    </source>
</reference>
<protein>
    <submittedName>
        <fullName evidence="1">Uncharacterized protein</fullName>
    </submittedName>
</protein>
<reference evidence="1 2" key="2">
    <citation type="journal article" date="2022" name="Mar. Drugs">
        <title>Bioassay-Guided Fractionation Leads to the Detection of Cholic Acid Generated by the Rare Thalassomonas sp.</title>
        <authorList>
            <person name="Pheiffer F."/>
            <person name="Schneider Y.K."/>
            <person name="Hansen E.H."/>
            <person name="Andersen J.H."/>
            <person name="Isaksson J."/>
            <person name="Busche T."/>
            <person name="R C."/>
            <person name="Kalinowski J."/>
            <person name="Zyl L.V."/>
            <person name="Trindade M."/>
        </authorList>
    </citation>
    <scope>NUCLEOTIDE SEQUENCE [LARGE SCALE GENOMIC DNA]</scope>
    <source>
        <strain evidence="1 2">A5K-106</strain>
    </source>
</reference>
<accession>A0AAF0C6J2</accession>
<organism evidence="1 2">
    <name type="scientific">Thalassomonas actiniarum</name>
    <dbReference type="NCBI Taxonomy" id="485447"/>
    <lineage>
        <taxon>Bacteria</taxon>
        <taxon>Pseudomonadati</taxon>
        <taxon>Pseudomonadota</taxon>
        <taxon>Gammaproteobacteria</taxon>
        <taxon>Alteromonadales</taxon>
        <taxon>Colwelliaceae</taxon>
        <taxon>Thalassomonas</taxon>
    </lineage>
</organism>
<evidence type="ECO:0000313" key="2">
    <source>
        <dbReference type="Proteomes" id="UP000032568"/>
    </source>
</evidence>
<sequence>MKLCHDKISCAKTGNQLFTAIMLPNLLLQKPGYKMHILSKFNAVHFAFSEFIQVTIGQKIFWHADKVEKRHELLEQNSLRRTKILDAVTDVIELMPWESRLAVEQKYRDYLAIDQLDSLDQKLSLILRP</sequence>
<dbReference type="AlphaFoldDB" id="A0AAF0C6J2"/>
<dbReference type="KEGG" id="tact:SG35_030685"/>
<name>A0AAF0C6J2_9GAMM</name>
<gene>
    <name evidence="1" type="ORF">SG35_030685</name>
</gene>
<dbReference type="Proteomes" id="UP000032568">
    <property type="component" value="Chromosome pTact"/>
</dbReference>
<dbReference type="EMBL" id="CP059736">
    <property type="protein sequence ID" value="WDE02130.1"/>
    <property type="molecule type" value="Genomic_DNA"/>
</dbReference>
<evidence type="ECO:0000313" key="1">
    <source>
        <dbReference type="EMBL" id="WDE02130.1"/>
    </source>
</evidence>
<keyword evidence="2" id="KW-1185">Reference proteome</keyword>